<dbReference type="PROSITE" id="PS50048">
    <property type="entry name" value="ZN2_CY6_FUNGAL_2"/>
    <property type="match status" value="1"/>
</dbReference>
<evidence type="ECO:0000259" key="7">
    <source>
        <dbReference type="PROSITE" id="PS50048"/>
    </source>
</evidence>
<name>A0A0A2VVU3_BEABA</name>
<evidence type="ECO:0000313" key="9">
    <source>
        <dbReference type="Proteomes" id="UP000030106"/>
    </source>
</evidence>
<dbReference type="Proteomes" id="UP000030106">
    <property type="component" value="Unassembled WGS sequence"/>
</dbReference>
<keyword evidence="2" id="KW-0862">Zinc</keyword>
<keyword evidence="4" id="KW-0804">Transcription</keyword>
<dbReference type="CDD" id="cd00067">
    <property type="entry name" value="GAL4"/>
    <property type="match status" value="1"/>
</dbReference>
<dbReference type="STRING" id="1245745.A0A0A2VVU3"/>
<dbReference type="SUPFAM" id="SSF57701">
    <property type="entry name" value="Zn2/Cys6 DNA-binding domain"/>
    <property type="match status" value="1"/>
</dbReference>
<evidence type="ECO:0000256" key="4">
    <source>
        <dbReference type="ARBA" id="ARBA00023163"/>
    </source>
</evidence>
<keyword evidence="5" id="KW-0539">Nucleus</keyword>
<evidence type="ECO:0000256" key="1">
    <source>
        <dbReference type="ARBA" id="ARBA00022723"/>
    </source>
</evidence>
<feature type="domain" description="Zn(2)-C6 fungal-type" evidence="7">
    <location>
        <begin position="68"/>
        <end position="95"/>
    </location>
</feature>
<dbReference type="Gene3D" id="4.10.240.10">
    <property type="entry name" value="Zn(2)-C6 fungal-type DNA-binding domain"/>
    <property type="match status" value="1"/>
</dbReference>
<dbReference type="InterPro" id="IPR036864">
    <property type="entry name" value="Zn2-C6_fun-type_DNA-bd_sf"/>
</dbReference>
<sequence>MPIYVATKPHQTYPNIVSPDSASGRFRCLYCAKEFGRGDVCRKHMLNCIEKDADSVVPELRRGRKPKACEACFASKVSCDKGHPCSRCLLRHLSCRPRNVVDGAPRSALPKTQVLPRSSQSAGGCRASGSSGGSDIHAEEGMCWIKSAVDPRGASMLEHMSTDHSAMTESISDMSFLGSSGGQDHINAPQASVDTPDLMKLWPWNYATILDDPLFNFDGAYDFTMLSLNEDPLTPIPEFSPSSAKGIENTSLLLDNALQDLHVELCTSDLTYQEPFHVPSVSASLSAADLKRFAATFSRLRGFEAT</sequence>
<evidence type="ECO:0000256" key="6">
    <source>
        <dbReference type="SAM" id="MobiDB-lite"/>
    </source>
</evidence>
<reference evidence="8 9" key="1">
    <citation type="submission" date="2012-10" db="EMBL/GenBank/DDBJ databases">
        <title>Genome sequencing and analysis of entomopathogenic fungi Beauveria bassiana D1-5.</title>
        <authorList>
            <person name="Li Q."/>
            <person name="Wang L."/>
            <person name="Zhang Z."/>
            <person name="Wang Q."/>
            <person name="Ren J."/>
            <person name="Wang M."/>
            <person name="Xu W."/>
            <person name="Wang J."/>
            <person name="Lu Y."/>
            <person name="Du Q."/>
            <person name="Sun Z."/>
        </authorList>
    </citation>
    <scope>NUCLEOTIDE SEQUENCE [LARGE SCALE GENOMIC DNA]</scope>
    <source>
        <strain evidence="8 9">D1-5</strain>
    </source>
</reference>
<evidence type="ECO:0000256" key="2">
    <source>
        <dbReference type="ARBA" id="ARBA00022833"/>
    </source>
</evidence>
<dbReference type="EMBL" id="ANFO01000999">
    <property type="protein sequence ID" value="KGQ04894.1"/>
    <property type="molecule type" value="Genomic_DNA"/>
</dbReference>
<dbReference type="OrthoDB" id="3945418at2759"/>
<dbReference type="PANTHER" id="PTHR47660">
    <property type="entry name" value="TRANSCRIPTION FACTOR WITH C2H2 AND ZN(2)-CYS(6) DNA BINDING DOMAIN (EUROFUNG)-RELATED-RELATED"/>
    <property type="match status" value="1"/>
</dbReference>
<accession>A0A0A2VVU3</accession>
<protein>
    <recommendedName>
        <fullName evidence="7">Zn(2)-C6 fungal-type domain-containing protein</fullName>
    </recommendedName>
</protein>
<dbReference type="HOGENOM" id="CLU_909080_0_0_1"/>
<dbReference type="eggNOG" id="ENOG502SP9M">
    <property type="taxonomic scope" value="Eukaryota"/>
</dbReference>
<dbReference type="GO" id="GO:0008270">
    <property type="term" value="F:zinc ion binding"/>
    <property type="evidence" value="ECO:0007669"/>
    <property type="project" value="InterPro"/>
</dbReference>
<dbReference type="AlphaFoldDB" id="A0A0A2VVU3"/>
<dbReference type="SMART" id="SM00066">
    <property type="entry name" value="GAL4"/>
    <property type="match status" value="1"/>
</dbReference>
<keyword evidence="1" id="KW-0479">Metal-binding</keyword>
<gene>
    <name evidence="8" type="ORF">BBAD15_g9873</name>
</gene>
<evidence type="ECO:0000313" key="8">
    <source>
        <dbReference type="EMBL" id="KGQ04894.1"/>
    </source>
</evidence>
<proteinExistence type="predicted"/>
<comment type="caution">
    <text evidence="8">The sequence shown here is derived from an EMBL/GenBank/DDBJ whole genome shotgun (WGS) entry which is preliminary data.</text>
</comment>
<keyword evidence="3" id="KW-0805">Transcription regulation</keyword>
<evidence type="ECO:0000256" key="3">
    <source>
        <dbReference type="ARBA" id="ARBA00023015"/>
    </source>
</evidence>
<dbReference type="InterPro" id="IPR001138">
    <property type="entry name" value="Zn2Cys6_DnaBD"/>
</dbReference>
<feature type="compositionally biased region" description="Low complexity" evidence="6">
    <location>
        <begin position="117"/>
        <end position="129"/>
    </location>
</feature>
<organism evidence="8 9">
    <name type="scientific">Beauveria bassiana D1-5</name>
    <dbReference type="NCBI Taxonomy" id="1245745"/>
    <lineage>
        <taxon>Eukaryota</taxon>
        <taxon>Fungi</taxon>
        <taxon>Dikarya</taxon>
        <taxon>Ascomycota</taxon>
        <taxon>Pezizomycotina</taxon>
        <taxon>Sordariomycetes</taxon>
        <taxon>Hypocreomycetidae</taxon>
        <taxon>Hypocreales</taxon>
        <taxon>Cordycipitaceae</taxon>
        <taxon>Beauveria</taxon>
    </lineage>
</organism>
<dbReference type="GO" id="GO:0000981">
    <property type="term" value="F:DNA-binding transcription factor activity, RNA polymerase II-specific"/>
    <property type="evidence" value="ECO:0007669"/>
    <property type="project" value="InterPro"/>
</dbReference>
<dbReference type="Pfam" id="PF00172">
    <property type="entry name" value="Zn_clus"/>
    <property type="match status" value="1"/>
</dbReference>
<evidence type="ECO:0000256" key="5">
    <source>
        <dbReference type="ARBA" id="ARBA00023242"/>
    </source>
</evidence>
<feature type="region of interest" description="Disordered" evidence="6">
    <location>
        <begin position="106"/>
        <end position="133"/>
    </location>
</feature>